<dbReference type="Proteomes" id="UP000263517">
    <property type="component" value="Unassembled WGS sequence"/>
</dbReference>
<sequence>MIRILSRYSILFILTLLVLAILSFALAYLFPGDVLQNLTGIVPANEIQREALMRQYRLDQPIVFQFVHYLGNLLQGDWGYSSASGLSLREEIGIALPATIELSTYAILMAMFIGIPLGYYAGIRSYSTSDHAINALSITTYSIPVYWFALILILIFSLNLEVAPISGRISLLFDIEPVTGFILIDILLAEGIDRGVALRDAFSHLVIPTFAIGAITTASMVRITRRSVIDVKHRAYIAAARSRGLSGWRIFSQHVLRNALLPILPLMVIQITTLITNAMIVETLFSWPGIGSWLIQAIYQRDYPALRVGMLAVSTLVISLTILIDLFNRIIDPSREKYERASV</sequence>
<dbReference type="CDD" id="cd06261">
    <property type="entry name" value="TM_PBP2"/>
    <property type="match status" value="1"/>
</dbReference>
<feature type="transmembrane region" description="Helical" evidence="9">
    <location>
        <begin position="102"/>
        <end position="121"/>
    </location>
</feature>
<dbReference type="EMBL" id="CP008849">
    <property type="protein sequence ID" value="AIF98193.1"/>
    <property type="molecule type" value="Genomic_DNA"/>
</dbReference>
<evidence type="ECO:0000256" key="8">
    <source>
        <dbReference type="ARBA" id="ARBA00024202"/>
    </source>
</evidence>
<keyword evidence="2 9" id="KW-0813">Transport</keyword>
<dbReference type="Gene3D" id="1.10.3720.10">
    <property type="entry name" value="MetI-like"/>
    <property type="match status" value="1"/>
</dbReference>
<evidence type="ECO:0000256" key="4">
    <source>
        <dbReference type="ARBA" id="ARBA00022519"/>
    </source>
</evidence>
<feature type="transmembrane region" description="Helical" evidence="9">
    <location>
        <begin position="305"/>
        <end position="327"/>
    </location>
</feature>
<evidence type="ECO:0000313" key="15">
    <source>
        <dbReference type="Proteomes" id="UP000263517"/>
    </source>
</evidence>
<evidence type="ECO:0000313" key="12">
    <source>
        <dbReference type="EMBL" id="HAW77556.1"/>
    </source>
</evidence>
<dbReference type="PROSITE" id="PS50928">
    <property type="entry name" value="ABC_TM1"/>
    <property type="match status" value="1"/>
</dbReference>
<feature type="transmembrane region" description="Helical" evidence="9">
    <location>
        <begin position="259"/>
        <end position="285"/>
    </location>
</feature>
<dbReference type="PANTHER" id="PTHR43163">
    <property type="entry name" value="DIPEPTIDE TRANSPORT SYSTEM PERMEASE PROTEIN DPPB-RELATED"/>
    <property type="match status" value="1"/>
</dbReference>
<dbReference type="GeneID" id="78254377"/>
<evidence type="ECO:0000256" key="2">
    <source>
        <dbReference type="ARBA" id="ARBA00022448"/>
    </source>
</evidence>
<keyword evidence="5 9" id="KW-0812">Transmembrane</keyword>
<evidence type="ECO:0000313" key="16">
    <source>
        <dbReference type="Proteomes" id="UP000264779"/>
    </source>
</evidence>
<evidence type="ECO:0000256" key="3">
    <source>
        <dbReference type="ARBA" id="ARBA00022475"/>
    </source>
</evidence>
<keyword evidence="14" id="KW-1185">Reference proteome</keyword>
<dbReference type="Proteomes" id="UP000264779">
    <property type="component" value="Unassembled WGS sequence"/>
</dbReference>
<dbReference type="AlphaFoldDB" id="A0A075NXL5"/>
<evidence type="ECO:0000313" key="13">
    <source>
        <dbReference type="EMBL" id="HBU50896.1"/>
    </source>
</evidence>
<evidence type="ECO:0000313" key="14">
    <source>
        <dbReference type="Proteomes" id="UP000056090"/>
    </source>
</evidence>
<reference evidence="11 14" key="1">
    <citation type="submission" date="2014-06" db="EMBL/GenBank/DDBJ databases">
        <title>Genomes of Alteromonas australica, a world apart.</title>
        <authorList>
            <person name="Gonzaga A."/>
            <person name="Lopez-Perez M."/>
            <person name="Rodriguez-Valera F."/>
        </authorList>
    </citation>
    <scope>NUCLEOTIDE SEQUENCE [LARGE SCALE GENOMIC DNA]</scope>
    <source>
        <strain evidence="11 14">H 17</strain>
    </source>
</reference>
<dbReference type="GO" id="GO:0005886">
    <property type="term" value="C:plasma membrane"/>
    <property type="evidence" value="ECO:0007669"/>
    <property type="project" value="UniProtKB-SubCell"/>
</dbReference>
<reference evidence="15 16" key="2">
    <citation type="journal article" date="2018" name="Nat. Biotechnol.">
        <title>A standardized bacterial taxonomy based on genome phylogeny substantially revises the tree of life.</title>
        <authorList>
            <person name="Parks D.H."/>
            <person name="Chuvochina M."/>
            <person name="Waite D.W."/>
            <person name="Rinke C."/>
            <person name="Skarshewski A."/>
            <person name="Chaumeil P.A."/>
            <person name="Hugenholtz P."/>
        </authorList>
    </citation>
    <scope>NUCLEOTIDE SEQUENCE [LARGE SCALE GENOMIC DNA]</scope>
    <source>
        <strain evidence="13">UBA11621</strain>
        <strain evidence="12">UBA11978</strain>
    </source>
</reference>
<keyword evidence="6 9" id="KW-1133">Transmembrane helix</keyword>
<evidence type="ECO:0000313" key="11">
    <source>
        <dbReference type="EMBL" id="AIF98193.1"/>
    </source>
</evidence>
<evidence type="ECO:0000259" key="10">
    <source>
        <dbReference type="PROSITE" id="PS50928"/>
    </source>
</evidence>
<dbReference type="KEGG" id="aal:EP13_05455"/>
<dbReference type="EMBL" id="DONK01000097">
    <property type="protein sequence ID" value="HBU50896.1"/>
    <property type="molecule type" value="Genomic_DNA"/>
</dbReference>
<feature type="transmembrane region" description="Helical" evidence="9">
    <location>
        <begin position="201"/>
        <end position="224"/>
    </location>
</feature>
<dbReference type="STRING" id="589873.EP12_05530"/>
<dbReference type="EMBL" id="DNAN01000615">
    <property type="protein sequence ID" value="HAW77556.1"/>
    <property type="molecule type" value="Genomic_DNA"/>
</dbReference>
<dbReference type="Pfam" id="PF00528">
    <property type="entry name" value="BPD_transp_1"/>
    <property type="match status" value="1"/>
</dbReference>
<accession>A0A075NXL5</accession>
<comment type="subcellular location">
    <subcellularLocation>
        <location evidence="1">Cell inner membrane</location>
        <topology evidence="1">Multi-pass membrane protein</topology>
    </subcellularLocation>
    <subcellularLocation>
        <location evidence="9">Cell membrane</location>
        <topology evidence="9">Multi-pass membrane protein</topology>
    </subcellularLocation>
</comment>
<keyword evidence="3" id="KW-1003">Cell membrane</keyword>
<gene>
    <name evidence="12" type="ORF">DCW74_17715</name>
    <name evidence="13" type="ORF">DEB45_06535</name>
    <name evidence="11" type="ORF">EP13_05455</name>
</gene>
<dbReference type="GO" id="GO:0071916">
    <property type="term" value="F:dipeptide transmembrane transporter activity"/>
    <property type="evidence" value="ECO:0007669"/>
    <property type="project" value="TreeGrafter"/>
</dbReference>
<organism evidence="11 14">
    <name type="scientific">Alteromonas australica</name>
    <dbReference type="NCBI Taxonomy" id="589873"/>
    <lineage>
        <taxon>Bacteria</taxon>
        <taxon>Pseudomonadati</taxon>
        <taxon>Pseudomonadota</taxon>
        <taxon>Gammaproteobacteria</taxon>
        <taxon>Alteromonadales</taxon>
        <taxon>Alteromonadaceae</taxon>
        <taxon>Alteromonas/Salinimonas group</taxon>
        <taxon>Alteromonas</taxon>
    </lineage>
</organism>
<dbReference type="KEGG" id="aaus:EP12_05530"/>
<keyword evidence="7 9" id="KW-0472">Membrane</keyword>
<dbReference type="PANTHER" id="PTHR43163:SF4">
    <property type="entry name" value="PUTRESCINE EXPORT SYSTEM PERMEASE PROTEIN SAPB"/>
    <property type="match status" value="1"/>
</dbReference>
<dbReference type="Proteomes" id="UP000056090">
    <property type="component" value="Chromosome"/>
</dbReference>
<dbReference type="InterPro" id="IPR035906">
    <property type="entry name" value="MetI-like_sf"/>
</dbReference>
<evidence type="ECO:0000256" key="6">
    <source>
        <dbReference type="ARBA" id="ARBA00022989"/>
    </source>
</evidence>
<dbReference type="InterPro" id="IPR000515">
    <property type="entry name" value="MetI-like"/>
</dbReference>
<dbReference type="SUPFAM" id="SSF161098">
    <property type="entry name" value="MetI-like"/>
    <property type="match status" value="1"/>
</dbReference>
<dbReference type="eggNOG" id="COG0601">
    <property type="taxonomic scope" value="Bacteria"/>
</dbReference>
<dbReference type="RefSeq" id="WP_044056383.1">
    <property type="nucleotide sequence ID" value="NZ_CAJXAX010000007.1"/>
</dbReference>
<keyword evidence="4" id="KW-0997">Cell inner membrane</keyword>
<dbReference type="InterPro" id="IPR045621">
    <property type="entry name" value="BPD_transp_1_N"/>
</dbReference>
<dbReference type="PATRIC" id="fig|589873.4.peg.1188"/>
<name>A0A075NXL5_9ALTE</name>
<protein>
    <submittedName>
        <fullName evidence="11 12">ABC transporter permease</fullName>
    </submittedName>
</protein>
<feature type="transmembrane region" description="Helical" evidence="9">
    <location>
        <begin position="141"/>
        <end position="159"/>
    </location>
</feature>
<proteinExistence type="inferred from homology"/>
<comment type="similarity">
    <text evidence="8">Belongs to the binding-protein-dependent transport system permease family. OppBC subfamily.</text>
</comment>
<evidence type="ECO:0000256" key="1">
    <source>
        <dbReference type="ARBA" id="ARBA00004429"/>
    </source>
</evidence>
<evidence type="ECO:0000256" key="5">
    <source>
        <dbReference type="ARBA" id="ARBA00022692"/>
    </source>
</evidence>
<evidence type="ECO:0000256" key="9">
    <source>
        <dbReference type="RuleBase" id="RU363032"/>
    </source>
</evidence>
<feature type="domain" description="ABC transmembrane type-1" evidence="10">
    <location>
        <begin position="96"/>
        <end position="328"/>
    </location>
</feature>
<evidence type="ECO:0000256" key="7">
    <source>
        <dbReference type="ARBA" id="ARBA00023136"/>
    </source>
</evidence>
<dbReference type="OrthoDB" id="9805855at2"/>
<dbReference type="Pfam" id="PF19300">
    <property type="entry name" value="BPD_transp_1_N"/>
    <property type="match status" value="1"/>
</dbReference>